<sequence>MTLLDRRVRAPENRPSGCGRRYSECGFYPAVPVSGRSGCLDVRNQGGQRMRMLVLPLTLFAAVALATEIKVAIEIDSASTGRIPPNACYRIDSLCKAQGWEDSIVTGSDIDEASELAEYDVVVTGDRGYADNDFQTYQSALKDWVRSGGGFVGLGWIVYGVYRASAWQMDSILPVSCSLDYNFFASGRILVTDSTHPVTLNVHDFDIQSHGEWANAGLQPGATALGGYSEDTTGQASIAVREVGAGRSVYLGPIYFGDFQNYENEPYYDDADAMLLLKQAIEWAASPDSTGVDDSRQTPGPGVELREAIPSPFRFRTRVSYDLAVAGRASLVVYDLAGKAVRTLLSGNQPAGAGQAAWDRTDYSGLVVPSGVYFVRLHAGGASLSLKLVVR</sequence>
<feature type="domain" description="FlgD/Vpr Ig-like" evidence="1">
    <location>
        <begin position="326"/>
        <end position="379"/>
    </location>
</feature>
<dbReference type="InterPro" id="IPR026444">
    <property type="entry name" value="Secre_tail"/>
</dbReference>
<protein>
    <submittedName>
        <fullName evidence="2">T9SS type A sorting domain-containing protein</fullName>
    </submittedName>
</protein>
<name>A0A938BQI7_UNCW3</name>
<dbReference type="SUPFAM" id="SSF52317">
    <property type="entry name" value="Class I glutamine amidotransferase-like"/>
    <property type="match status" value="1"/>
</dbReference>
<dbReference type="Pfam" id="PF13860">
    <property type="entry name" value="FlgD_ig"/>
    <property type="match status" value="1"/>
</dbReference>
<dbReference type="Proteomes" id="UP000779900">
    <property type="component" value="Unassembled WGS sequence"/>
</dbReference>
<organism evidence="2 3">
    <name type="scientific">candidate division WOR-3 bacterium</name>
    <dbReference type="NCBI Taxonomy" id="2052148"/>
    <lineage>
        <taxon>Bacteria</taxon>
        <taxon>Bacteria division WOR-3</taxon>
    </lineage>
</organism>
<evidence type="ECO:0000313" key="3">
    <source>
        <dbReference type="Proteomes" id="UP000779900"/>
    </source>
</evidence>
<dbReference type="Gene3D" id="3.40.50.880">
    <property type="match status" value="1"/>
</dbReference>
<accession>A0A938BQI7</accession>
<dbReference type="NCBIfam" id="TIGR04183">
    <property type="entry name" value="Por_Secre_tail"/>
    <property type="match status" value="1"/>
</dbReference>
<gene>
    <name evidence="2" type="ORF">FJY68_02185</name>
</gene>
<proteinExistence type="predicted"/>
<evidence type="ECO:0000259" key="1">
    <source>
        <dbReference type="Pfam" id="PF13860"/>
    </source>
</evidence>
<evidence type="ECO:0000313" key="2">
    <source>
        <dbReference type="EMBL" id="MBM3330645.1"/>
    </source>
</evidence>
<dbReference type="Gene3D" id="2.60.40.4070">
    <property type="match status" value="1"/>
</dbReference>
<dbReference type="AlphaFoldDB" id="A0A938BQI7"/>
<comment type="caution">
    <text evidence="2">The sequence shown here is derived from an EMBL/GenBank/DDBJ whole genome shotgun (WGS) entry which is preliminary data.</text>
</comment>
<dbReference type="InterPro" id="IPR025965">
    <property type="entry name" value="FlgD/Vpr_Ig-like"/>
</dbReference>
<dbReference type="InterPro" id="IPR029062">
    <property type="entry name" value="Class_I_gatase-like"/>
</dbReference>
<dbReference type="EMBL" id="VGIR01000007">
    <property type="protein sequence ID" value="MBM3330645.1"/>
    <property type="molecule type" value="Genomic_DNA"/>
</dbReference>
<reference evidence="2" key="1">
    <citation type="submission" date="2019-03" db="EMBL/GenBank/DDBJ databases">
        <title>Lake Tanganyika Metagenome-Assembled Genomes (MAGs).</title>
        <authorList>
            <person name="Tran P."/>
        </authorList>
    </citation>
    <scope>NUCLEOTIDE SEQUENCE</scope>
    <source>
        <strain evidence="2">K_DeepCast_150m_m2_040</strain>
    </source>
</reference>